<keyword evidence="2" id="KW-1185">Reference proteome</keyword>
<name>A0A6J3LR42_9PEZI</name>
<gene>
    <name evidence="3" type="ORF">K489DRAFT_364952</name>
</gene>
<evidence type="ECO:0000313" key="2">
    <source>
        <dbReference type="Proteomes" id="UP000504637"/>
    </source>
</evidence>
<dbReference type="SUPFAM" id="SSF51197">
    <property type="entry name" value="Clavaminate synthase-like"/>
    <property type="match status" value="1"/>
</dbReference>
<reference evidence="3" key="3">
    <citation type="submission" date="2025-08" db="UniProtKB">
        <authorList>
            <consortium name="RefSeq"/>
        </authorList>
    </citation>
    <scope>IDENTIFICATION</scope>
    <source>
        <strain evidence="3">CBS 342.82</strain>
    </source>
</reference>
<sequence>MTDGDDNTRPQAVSVSLQDLRDGNVSLETLEEAFGPASLGIILVRDLPAHYAELRSKLLSMSSYLANLPRCELEKLEKAEANYGLGWSCGKETLADGRYDTLKGSFYANPIYNPELEKKARNLYPDFPEFTNDNVWPGEEILPAFRRTFEDLCRLIVDVAALVAASCDRYGCAKLEDYKPGTLEGIVRSSVSTKARLLHYFPTPASTSSIAQKANNEPSKPIDDDWCATHKDLGALTGLTSQMFVDESSSPPHRQSSGSFLPLTELPSHPDDPKAGLWIQDRAGRTTQVDIPIDALAFQTGQALESITQGKFRAVPHFVRGAVSTGEGGRIARNTLAVFTQPNLWDFVDARGERTFAEMAKEILTKGL</sequence>
<dbReference type="AlphaFoldDB" id="A0A6J3LR42"/>
<dbReference type="RefSeq" id="XP_033455362.1">
    <property type="nucleotide sequence ID" value="XM_033602711.1"/>
</dbReference>
<organism evidence="3">
    <name type="scientific">Dissoconium aciculare CBS 342.82</name>
    <dbReference type="NCBI Taxonomy" id="1314786"/>
    <lineage>
        <taxon>Eukaryota</taxon>
        <taxon>Fungi</taxon>
        <taxon>Dikarya</taxon>
        <taxon>Ascomycota</taxon>
        <taxon>Pezizomycotina</taxon>
        <taxon>Dothideomycetes</taxon>
        <taxon>Dothideomycetidae</taxon>
        <taxon>Mycosphaerellales</taxon>
        <taxon>Dissoconiaceae</taxon>
        <taxon>Dissoconium</taxon>
    </lineage>
</organism>
<dbReference type="PANTHER" id="PTHR48420">
    <property type="entry name" value="NON-HAEM DIOXYGENASE N-TERMINAL DOMAIN-CONTAINING PROTEIN"/>
    <property type="match status" value="1"/>
</dbReference>
<reference evidence="3" key="1">
    <citation type="submission" date="2020-01" db="EMBL/GenBank/DDBJ databases">
        <authorList>
            <consortium name="DOE Joint Genome Institute"/>
            <person name="Haridas S."/>
            <person name="Albert R."/>
            <person name="Binder M."/>
            <person name="Bloem J."/>
            <person name="Labutti K."/>
            <person name="Salamov A."/>
            <person name="Andreopoulos B."/>
            <person name="Baker S.E."/>
            <person name="Barry K."/>
            <person name="Bills G."/>
            <person name="Bluhm B.H."/>
            <person name="Cannon C."/>
            <person name="Castanera R."/>
            <person name="Culley D.E."/>
            <person name="Daum C."/>
            <person name="Ezra D."/>
            <person name="Gonzalez J.B."/>
            <person name="Henrissat B."/>
            <person name="Kuo A."/>
            <person name="Liang C."/>
            <person name="Lipzen A."/>
            <person name="Lutzoni F."/>
            <person name="Magnuson J."/>
            <person name="Mondo S."/>
            <person name="Nolan M."/>
            <person name="Ohm R."/>
            <person name="Pangilinan J."/>
            <person name="Park H.-J."/>
            <person name="Ramirez L."/>
            <person name="Alfaro M."/>
            <person name="Sun H."/>
            <person name="Tritt A."/>
            <person name="Yoshinaga Y."/>
            <person name="Zwiers L.-H."/>
            <person name="Turgeon B.G."/>
            <person name="Goodwin S.B."/>
            <person name="Spatafora J.W."/>
            <person name="Crous P.W."/>
            <person name="Grigoriev I.V."/>
        </authorList>
    </citation>
    <scope>NUCLEOTIDE SEQUENCE</scope>
    <source>
        <strain evidence="3">CBS 342.82</strain>
    </source>
</reference>
<dbReference type="PANTHER" id="PTHR48420:SF1">
    <property type="entry name" value="NON-HAEM DIOXYGENASE N-TERMINAL DOMAIN-CONTAINING PROTEIN"/>
    <property type="match status" value="1"/>
</dbReference>
<dbReference type="GeneID" id="54360511"/>
<dbReference type="InterPro" id="IPR027443">
    <property type="entry name" value="IPNS-like_sf"/>
</dbReference>
<evidence type="ECO:0000256" key="1">
    <source>
        <dbReference type="SAM" id="MobiDB-lite"/>
    </source>
</evidence>
<reference evidence="3" key="2">
    <citation type="submission" date="2020-04" db="EMBL/GenBank/DDBJ databases">
        <authorList>
            <consortium name="NCBI Genome Project"/>
        </authorList>
    </citation>
    <scope>NUCLEOTIDE SEQUENCE</scope>
    <source>
        <strain evidence="3">CBS 342.82</strain>
    </source>
</reference>
<dbReference type="Proteomes" id="UP000504637">
    <property type="component" value="Unplaced"/>
</dbReference>
<dbReference type="OrthoDB" id="438224at2759"/>
<protein>
    <submittedName>
        <fullName evidence="3">Clavaminate synthase-like protein</fullName>
    </submittedName>
</protein>
<dbReference type="Gene3D" id="2.60.120.330">
    <property type="entry name" value="B-lactam Antibiotic, Isopenicillin N Synthase, Chain"/>
    <property type="match status" value="1"/>
</dbReference>
<proteinExistence type="predicted"/>
<evidence type="ECO:0000313" key="3">
    <source>
        <dbReference type="RefSeq" id="XP_033455362.1"/>
    </source>
</evidence>
<accession>A0A6J3LR42</accession>
<feature type="compositionally biased region" description="Low complexity" evidence="1">
    <location>
        <begin position="248"/>
        <end position="259"/>
    </location>
</feature>
<feature type="region of interest" description="Disordered" evidence="1">
    <location>
        <begin position="245"/>
        <end position="266"/>
    </location>
</feature>